<accession>A0A101EQ80</accession>
<dbReference type="PANTHER" id="PTHR42711">
    <property type="entry name" value="ABC TRANSPORTER ATP-BINDING PROTEIN"/>
    <property type="match status" value="1"/>
</dbReference>
<evidence type="ECO:0000256" key="4">
    <source>
        <dbReference type="ARBA" id="ARBA00022840"/>
    </source>
</evidence>
<dbReference type="PATRIC" id="fig|93930.3.peg.26"/>
<dbReference type="InterPro" id="IPR003439">
    <property type="entry name" value="ABC_transporter-like_ATP-bd"/>
</dbReference>
<dbReference type="SMART" id="SM00382">
    <property type="entry name" value="AAA"/>
    <property type="match status" value="1"/>
</dbReference>
<keyword evidence="3" id="KW-0547">Nucleotide-binding</keyword>
<dbReference type="AlphaFoldDB" id="A0A101EQ80"/>
<dbReference type="EMBL" id="LGFG01000080">
    <property type="protein sequence ID" value="KUK22876.1"/>
    <property type="molecule type" value="Genomic_DNA"/>
</dbReference>
<keyword evidence="4" id="KW-0067">ATP-binding</keyword>
<dbReference type="PANTHER" id="PTHR42711:SF5">
    <property type="entry name" value="ABC TRANSPORTER ATP-BINDING PROTEIN NATA"/>
    <property type="match status" value="1"/>
</dbReference>
<dbReference type="Gene3D" id="3.40.50.300">
    <property type="entry name" value="P-loop containing nucleotide triphosphate hydrolases"/>
    <property type="match status" value="1"/>
</dbReference>
<evidence type="ECO:0000256" key="3">
    <source>
        <dbReference type="ARBA" id="ARBA00022741"/>
    </source>
</evidence>
<evidence type="ECO:0000313" key="6">
    <source>
        <dbReference type="Proteomes" id="UP000058636"/>
    </source>
</evidence>
<keyword evidence="2" id="KW-0813">Transport</keyword>
<sequence>MRKVVEVSGVRKSFGELRVLDKVDFYAEEGDFKVIVGENGSGKSTLLKIMIGLLLPDDGEVKVLGVDVKKHWKKLSARIGVVLANERSLYWKLTAWENLDIFGGVYGVPKKVRRERMEELLKRFGLFEYKDKPVEEFSTGMRKKLMICKALIHDPEVLFIDEILNGLDPPSVREMVGFLDERNRRGLTIVMISHVLHVLPENACVVLLRNGRVQMEVRYKDIRSERSEVYEVFENLIRGRNMDEEDTPSGSEGDEDKA</sequence>
<dbReference type="PROSITE" id="PS50893">
    <property type="entry name" value="ABC_TRANSPORTER_2"/>
    <property type="match status" value="1"/>
</dbReference>
<dbReference type="CDD" id="cd03230">
    <property type="entry name" value="ABC_DR_subfamily_A"/>
    <property type="match status" value="1"/>
</dbReference>
<name>A0A101EQ80_9THEM</name>
<dbReference type="Proteomes" id="UP000058636">
    <property type="component" value="Unassembled WGS sequence"/>
</dbReference>
<dbReference type="OMA" id="IRMDQGK"/>
<reference evidence="5 6" key="1">
    <citation type="journal article" date="2015" name="MBio">
        <title>Genome-Resolved Metagenomic Analysis Reveals Roles for Candidate Phyla and Other Microbial Community Members in Biogeochemical Transformations in Oil Reservoirs.</title>
        <authorList>
            <person name="Hu P."/>
            <person name="Tom L."/>
            <person name="Singh A."/>
            <person name="Thomas B.C."/>
            <person name="Baker B.J."/>
            <person name="Piceno Y.M."/>
            <person name="Andersen G.L."/>
            <person name="Banfield J.F."/>
        </authorList>
    </citation>
    <scope>NUCLEOTIDE SEQUENCE [LARGE SCALE GENOMIC DNA]</scope>
    <source>
        <strain evidence="5">46_26</strain>
    </source>
</reference>
<protein>
    <submittedName>
        <fullName evidence="5">ABC transporter related</fullName>
    </submittedName>
</protein>
<gene>
    <name evidence="5" type="ORF">XD57_1018</name>
</gene>
<evidence type="ECO:0000256" key="1">
    <source>
        <dbReference type="ARBA" id="ARBA00005417"/>
    </source>
</evidence>
<comment type="caution">
    <text evidence="5">The sequence shown here is derived from an EMBL/GenBank/DDBJ whole genome shotgun (WGS) entry which is preliminary data.</text>
</comment>
<dbReference type="GO" id="GO:0016887">
    <property type="term" value="F:ATP hydrolysis activity"/>
    <property type="evidence" value="ECO:0007669"/>
    <property type="project" value="InterPro"/>
</dbReference>
<dbReference type="Pfam" id="PF00005">
    <property type="entry name" value="ABC_tran"/>
    <property type="match status" value="1"/>
</dbReference>
<proteinExistence type="inferred from homology"/>
<organism evidence="5 6">
    <name type="scientific">Thermotoga petrophila</name>
    <dbReference type="NCBI Taxonomy" id="93929"/>
    <lineage>
        <taxon>Bacteria</taxon>
        <taxon>Thermotogati</taxon>
        <taxon>Thermotogota</taxon>
        <taxon>Thermotogae</taxon>
        <taxon>Thermotogales</taxon>
        <taxon>Thermotogaceae</taxon>
        <taxon>Thermotoga</taxon>
    </lineage>
</organism>
<dbReference type="SUPFAM" id="SSF52540">
    <property type="entry name" value="P-loop containing nucleoside triphosphate hydrolases"/>
    <property type="match status" value="1"/>
</dbReference>
<dbReference type="InterPro" id="IPR027417">
    <property type="entry name" value="P-loop_NTPase"/>
</dbReference>
<dbReference type="InterPro" id="IPR050763">
    <property type="entry name" value="ABC_transporter_ATP-binding"/>
</dbReference>
<dbReference type="InterPro" id="IPR003593">
    <property type="entry name" value="AAA+_ATPase"/>
</dbReference>
<comment type="similarity">
    <text evidence="1">Belongs to the ABC transporter superfamily.</text>
</comment>
<dbReference type="GO" id="GO:0005524">
    <property type="term" value="F:ATP binding"/>
    <property type="evidence" value="ECO:0007669"/>
    <property type="project" value="UniProtKB-KW"/>
</dbReference>
<evidence type="ECO:0000313" key="5">
    <source>
        <dbReference type="EMBL" id="KUK22876.1"/>
    </source>
</evidence>
<evidence type="ECO:0000256" key="2">
    <source>
        <dbReference type="ARBA" id="ARBA00022448"/>
    </source>
</evidence>